<proteinExistence type="inferred from homology"/>
<keyword evidence="2" id="KW-0813">Transport</keyword>
<comment type="similarity">
    <text evidence="1">Belongs to the bacterial solute-binding protein 1 family.</text>
</comment>
<dbReference type="PANTHER" id="PTHR43649">
    <property type="entry name" value="ARABINOSE-BINDING PROTEIN-RELATED"/>
    <property type="match status" value="1"/>
</dbReference>
<reference evidence="4 5" key="1">
    <citation type="journal article" date="2019" name="Int. J. Syst. Evol. Microbiol.">
        <title>The Global Catalogue of Microorganisms (GCM) 10K type strain sequencing project: providing services to taxonomists for standard genome sequencing and annotation.</title>
        <authorList>
            <consortium name="The Broad Institute Genomics Platform"/>
            <consortium name="The Broad Institute Genome Sequencing Center for Infectious Disease"/>
            <person name="Wu L."/>
            <person name="Ma J."/>
        </authorList>
    </citation>
    <scope>NUCLEOTIDE SEQUENCE [LARGE SCALE GENOMIC DNA]</scope>
    <source>
        <strain evidence="4 5">CGMCC 1.12543</strain>
    </source>
</reference>
<dbReference type="InterPro" id="IPR019546">
    <property type="entry name" value="TAT_signal_bac_arc"/>
</dbReference>
<dbReference type="SUPFAM" id="SSF53850">
    <property type="entry name" value="Periplasmic binding protein-like II"/>
    <property type="match status" value="1"/>
</dbReference>
<dbReference type="Gene3D" id="3.40.190.10">
    <property type="entry name" value="Periplasmic binding protein-like II"/>
    <property type="match status" value="2"/>
</dbReference>
<dbReference type="RefSeq" id="WP_247415268.1">
    <property type="nucleotide sequence ID" value="NZ_JALLGW010000001.1"/>
</dbReference>
<sequence>MSSTGRRSRRSFLKGAAATGVATSLAGCTLGQVTGPSGSGTVVQFVADSGAKGVSDAINDALHNAGLPGDISVEILAVPSTTAQQQYSQWLAAGLEQPSLFRMDSGWTIPFIVRDQVVNLSEEMPDLASRAEENFFQASMETLTGRDGGIHGIPFFSDFGLILYRKDLVEQAGFDPSGWATSPISWKEFAQVTKRTKEQAGTTYGFSFQAPVAEALSCCTFNEWMTTWGGSYFGAKENLVNNVGERPVTVDAEPSVTASRMARTFILGEDDPHALDGMPGNIAPQAVLGWNYQSSLSAFMDGDAVTHRNWPYSVLAAGAEEAFGENLGVMPMPYGVSPEEAQFDGMGGSCSALGGWNVTLNPNAKHPDAAKEVLRAMSTDSFYLRMMEEMGYVPPKPNLVTSQQAKSIDVVSRYVDTLKYAGEHAVPRPVSVVWPRESPRISQSVSATISGEQAPGPALQDLKRTLVDIENSAAETRRQN</sequence>
<evidence type="ECO:0000256" key="3">
    <source>
        <dbReference type="ARBA" id="ARBA00022729"/>
    </source>
</evidence>
<dbReference type="PANTHER" id="PTHR43649:SF34">
    <property type="entry name" value="ABC TRANSPORTER PERIPLASMIC-BINDING PROTEIN YCJN-RELATED"/>
    <property type="match status" value="1"/>
</dbReference>
<evidence type="ECO:0000313" key="4">
    <source>
        <dbReference type="EMBL" id="MFC5972181.1"/>
    </source>
</evidence>
<evidence type="ECO:0000256" key="2">
    <source>
        <dbReference type="ARBA" id="ARBA00022448"/>
    </source>
</evidence>
<dbReference type="Proteomes" id="UP001596099">
    <property type="component" value="Unassembled WGS sequence"/>
</dbReference>
<dbReference type="PROSITE" id="PS51257">
    <property type="entry name" value="PROKAR_LIPOPROTEIN"/>
    <property type="match status" value="1"/>
</dbReference>
<keyword evidence="5" id="KW-1185">Reference proteome</keyword>
<dbReference type="Pfam" id="PF01547">
    <property type="entry name" value="SBP_bac_1"/>
    <property type="match status" value="1"/>
</dbReference>
<protein>
    <submittedName>
        <fullName evidence="4">Extracellular solute-binding protein</fullName>
    </submittedName>
</protein>
<evidence type="ECO:0000256" key="1">
    <source>
        <dbReference type="ARBA" id="ARBA00008520"/>
    </source>
</evidence>
<dbReference type="NCBIfam" id="TIGR01409">
    <property type="entry name" value="TAT_signal_seq"/>
    <property type="match status" value="1"/>
</dbReference>
<name>A0ABD5RP17_9EURY</name>
<dbReference type="EMBL" id="JBHSQH010000001">
    <property type="protein sequence ID" value="MFC5972181.1"/>
    <property type="molecule type" value="Genomic_DNA"/>
</dbReference>
<evidence type="ECO:0000313" key="5">
    <source>
        <dbReference type="Proteomes" id="UP001596099"/>
    </source>
</evidence>
<organism evidence="4 5">
    <name type="scientific">Halomarina salina</name>
    <dbReference type="NCBI Taxonomy" id="1872699"/>
    <lineage>
        <taxon>Archaea</taxon>
        <taxon>Methanobacteriati</taxon>
        <taxon>Methanobacteriota</taxon>
        <taxon>Stenosarchaea group</taxon>
        <taxon>Halobacteria</taxon>
        <taxon>Halobacteriales</taxon>
        <taxon>Natronomonadaceae</taxon>
        <taxon>Halomarina</taxon>
    </lineage>
</organism>
<dbReference type="InterPro" id="IPR006311">
    <property type="entry name" value="TAT_signal"/>
</dbReference>
<dbReference type="InterPro" id="IPR050490">
    <property type="entry name" value="Bact_solute-bd_prot1"/>
</dbReference>
<comment type="caution">
    <text evidence="4">The sequence shown here is derived from an EMBL/GenBank/DDBJ whole genome shotgun (WGS) entry which is preliminary data.</text>
</comment>
<keyword evidence="3" id="KW-0732">Signal</keyword>
<accession>A0ABD5RP17</accession>
<dbReference type="PROSITE" id="PS51318">
    <property type="entry name" value="TAT"/>
    <property type="match status" value="1"/>
</dbReference>
<dbReference type="InterPro" id="IPR006059">
    <property type="entry name" value="SBP"/>
</dbReference>
<gene>
    <name evidence="4" type="ORF">ACFPYI_12645</name>
</gene>
<dbReference type="AlphaFoldDB" id="A0ABD5RP17"/>